<evidence type="ECO:0000313" key="1">
    <source>
        <dbReference type="EMBL" id="GCE31735.1"/>
    </source>
</evidence>
<comment type="caution">
    <text evidence="1">The sequence shown here is derived from an EMBL/GenBank/DDBJ whole genome shotgun (WGS) entry which is preliminary data.</text>
</comment>
<dbReference type="Pfam" id="PF01547">
    <property type="entry name" value="SBP_bac_1"/>
    <property type="match status" value="1"/>
</dbReference>
<gene>
    <name evidence="1" type="ORF">KDA_72190</name>
</gene>
<sequence>MLIPLLSSCGQTQSSSNGNTPQTLSILHITGKSTPDGAQFQKILHDFETQNHITLNQTIAASDAPQVYETSLLAGKEADIVMVNLADKATNWSKQGSTIDVKDLVKQWGLADQILPAAISEWTQNGKLAAFPYNGFKWPVWYNMDLLKSVGVTKAPTTIDELITDGKKLHSAGKGGFVVGGNDWSGYTLFTQFMESYMTQSDIASAFSKGTFCSNADAMKGINLFIKIRDSDVFVKDVAGLKADQMNSQFYTAGASMMSAGSWAFAGASPELSKNVYLGGLPVPPDSPYTKPTAYQGYSSMGIWISPNGQKHLDQVRKFVQYMFSPKVISVQVSKGMIPTVKNVQVDQKANPLLEQAANHLDERVTYLPPNTYVPGNVQQNLIQATGLAYTKGPGSTQICQALEGAYK</sequence>
<accession>A0A402BK66</accession>
<dbReference type="InterPro" id="IPR050490">
    <property type="entry name" value="Bact_solute-bd_prot1"/>
</dbReference>
<dbReference type="PANTHER" id="PTHR43649">
    <property type="entry name" value="ARABINOSE-BINDING PROTEIN-RELATED"/>
    <property type="match status" value="1"/>
</dbReference>
<protein>
    <submittedName>
        <fullName evidence="1">ABC transporter substrate-binding protein</fullName>
    </submittedName>
</protein>
<name>A0A402BK66_9CHLR</name>
<dbReference type="EMBL" id="BIFT01000002">
    <property type="protein sequence ID" value="GCE31735.1"/>
    <property type="molecule type" value="Genomic_DNA"/>
</dbReference>
<proteinExistence type="predicted"/>
<keyword evidence="2" id="KW-1185">Reference proteome</keyword>
<evidence type="ECO:0000313" key="2">
    <source>
        <dbReference type="Proteomes" id="UP000287171"/>
    </source>
</evidence>
<dbReference type="RefSeq" id="WP_126631669.1">
    <property type="nucleotide sequence ID" value="NZ_BIFT01000002.1"/>
</dbReference>
<dbReference type="PANTHER" id="PTHR43649:SF30">
    <property type="entry name" value="ABC TRANSPORTER SUBSTRATE-BINDING PROTEIN"/>
    <property type="match status" value="1"/>
</dbReference>
<dbReference type="OrthoDB" id="9769685at2"/>
<reference evidence="2" key="1">
    <citation type="submission" date="2018-12" db="EMBL/GenBank/DDBJ databases">
        <title>Tengunoibacter tsumagoiensis gen. nov., sp. nov., Dictyobacter kobayashii sp. nov., D. alpinus sp. nov., and D. joshuensis sp. nov. and description of Dictyobacteraceae fam. nov. within the order Ktedonobacterales isolated from Tengu-no-mugimeshi.</title>
        <authorList>
            <person name="Wang C.M."/>
            <person name="Zheng Y."/>
            <person name="Sakai Y."/>
            <person name="Toyoda A."/>
            <person name="Minakuchi Y."/>
            <person name="Abe K."/>
            <person name="Yokota A."/>
            <person name="Yabe S."/>
        </authorList>
    </citation>
    <scope>NUCLEOTIDE SEQUENCE [LARGE SCALE GENOMIC DNA]</scope>
    <source>
        <strain evidence="2">Uno16</strain>
    </source>
</reference>
<organism evidence="1 2">
    <name type="scientific">Dictyobacter alpinus</name>
    <dbReference type="NCBI Taxonomy" id="2014873"/>
    <lineage>
        <taxon>Bacteria</taxon>
        <taxon>Bacillati</taxon>
        <taxon>Chloroflexota</taxon>
        <taxon>Ktedonobacteria</taxon>
        <taxon>Ktedonobacterales</taxon>
        <taxon>Dictyobacteraceae</taxon>
        <taxon>Dictyobacter</taxon>
    </lineage>
</organism>
<dbReference type="Gene3D" id="3.40.190.10">
    <property type="entry name" value="Periplasmic binding protein-like II"/>
    <property type="match status" value="2"/>
</dbReference>
<dbReference type="Proteomes" id="UP000287171">
    <property type="component" value="Unassembled WGS sequence"/>
</dbReference>
<dbReference type="AlphaFoldDB" id="A0A402BK66"/>
<dbReference type="InterPro" id="IPR006059">
    <property type="entry name" value="SBP"/>
</dbReference>
<dbReference type="SUPFAM" id="SSF53850">
    <property type="entry name" value="Periplasmic binding protein-like II"/>
    <property type="match status" value="1"/>
</dbReference>